<dbReference type="Gene3D" id="1.10.510.10">
    <property type="entry name" value="Transferase(Phosphotransferase) domain 1"/>
    <property type="match status" value="1"/>
</dbReference>
<organism evidence="3 4">
    <name type="scientific">Coffea arabica</name>
    <name type="common">Arabian coffee</name>
    <dbReference type="NCBI Taxonomy" id="13443"/>
    <lineage>
        <taxon>Eukaryota</taxon>
        <taxon>Viridiplantae</taxon>
        <taxon>Streptophyta</taxon>
        <taxon>Embryophyta</taxon>
        <taxon>Tracheophyta</taxon>
        <taxon>Spermatophyta</taxon>
        <taxon>Magnoliopsida</taxon>
        <taxon>eudicotyledons</taxon>
        <taxon>Gunneridae</taxon>
        <taxon>Pentapetalae</taxon>
        <taxon>asterids</taxon>
        <taxon>lamiids</taxon>
        <taxon>Gentianales</taxon>
        <taxon>Rubiaceae</taxon>
        <taxon>Ixoroideae</taxon>
        <taxon>Gardenieae complex</taxon>
        <taxon>Bertiereae - Coffeeae clade</taxon>
        <taxon>Coffeeae</taxon>
        <taxon>Coffea</taxon>
    </lineage>
</organism>
<dbReference type="RefSeq" id="XP_071914747.1">
    <property type="nucleotide sequence ID" value="XM_072058646.1"/>
</dbReference>
<dbReference type="Proteomes" id="UP001652660">
    <property type="component" value="Chromosome 7e"/>
</dbReference>
<evidence type="ECO:0000256" key="1">
    <source>
        <dbReference type="ARBA" id="ARBA00004479"/>
    </source>
</evidence>
<protein>
    <submittedName>
        <fullName evidence="4">Probable LRR receptor-like serine/threonine-protein kinase At2g16250 isoform X1</fullName>
    </submittedName>
</protein>
<accession>A0ABM4V5D6</accession>
<proteinExistence type="predicted"/>
<dbReference type="PANTHER" id="PTHR48006:SF50">
    <property type="entry name" value="OS03G0724300 PROTEIN"/>
    <property type="match status" value="1"/>
</dbReference>
<dbReference type="Pfam" id="PF07714">
    <property type="entry name" value="PK_Tyr_Ser-Thr"/>
    <property type="match status" value="1"/>
</dbReference>
<evidence type="ECO:0000313" key="4">
    <source>
        <dbReference type="RefSeq" id="XP_071914747.1"/>
    </source>
</evidence>
<dbReference type="SUPFAM" id="SSF56112">
    <property type="entry name" value="Protein kinase-like (PK-like)"/>
    <property type="match status" value="1"/>
</dbReference>
<dbReference type="InterPro" id="IPR011009">
    <property type="entry name" value="Kinase-like_dom_sf"/>
</dbReference>
<reference evidence="4" key="1">
    <citation type="submission" date="2025-08" db="UniProtKB">
        <authorList>
            <consortium name="RefSeq"/>
        </authorList>
    </citation>
    <scope>IDENTIFICATION</scope>
    <source>
        <tissue evidence="4">Leaves</tissue>
    </source>
</reference>
<name>A0ABM4V5D6_COFAR</name>
<feature type="domain" description="Protein kinase" evidence="2">
    <location>
        <begin position="119"/>
        <end position="412"/>
    </location>
</feature>
<keyword evidence="3" id="KW-1185">Reference proteome</keyword>
<comment type="subcellular location">
    <subcellularLocation>
        <location evidence="1">Membrane</location>
        <topology evidence="1">Single-pass type I membrane protein</topology>
    </subcellularLocation>
</comment>
<dbReference type="Gene3D" id="3.30.200.20">
    <property type="entry name" value="Phosphorylase Kinase, domain 1"/>
    <property type="match status" value="1"/>
</dbReference>
<evidence type="ECO:0000313" key="3">
    <source>
        <dbReference type="Proteomes" id="UP001652660"/>
    </source>
</evidence>
<dbReference type="PANTHER" id="PTHR48006">
    <property type="entry name" value="LEUCINE-RICH REPEAT-CONTAINING PROTEIN DDB_G0281931-RELATED"/>
    <property type="match status" value="1"/>
</dbReference>
<dbReference type="GeneID" id="140010947"/>
<dbReference type="InterPro" id="IPR000719">
    <property type="entry name" value="Prot_kinase_dom"/>
</dbReference>
<gene>
    <name evidence="4" type="primary">LOC140010947</name>
</gene>
<dbReference type="InterPro" id="IPR001245">
    <property type="entry name" value="Ser-Thr/Tyr_kinase_cat_dom"/>
</dbReference>
<dbReference type="PROSITE" id="PS50011">
    <property type="entry name" value="PROTEIN_KINASE_DOM"/>
    <property type="match status" value="1"/>
</dbReference>
<sequence length="424" mass="47710">MQLIGKSIISSFHDSPVCMTWVITMAHVYDNWERLVRATLRMEDLRITGEMTPREVSSISSSLSSPSFNSRTASSSFKFSNTAAASPVQFSSLYLSSFLLAAAGRAFEYAEILEATDRLSESNLIKRGRSGDLFRGRLRDKTNVVVKRIDLSSSVEKQERLVTELGVLGKVSHNRLVPLLGYCLENKNNDDRFLVYKYMPYKDLSSFRGLESDGNDSSQSLDFVRRMKIAIGAAEGLCYLHHECVPPLAHRDIQASSILLDDRFEVRLGSLSDVCAQKWETESHKHMVSKFLRLPLRSDQGSSGSPEAAWEDDVYCFGKILLELVTGKLGMSASSSDAAMKEWLEQTLPLISIYEKELLPIIIDPSLIIDEDLLEEVWAVAIVARSCLNPRPSRRPLMRYVLKALENPHEVLREPIDSLLIRVE</sequence>
<dbReference type="InterPro" id="IPR051824">
    <property type="entry name" value="LRR_Rcpt-Like_S/T_Kinase"/>
</dbReference>
<evidence type="ECO:0000259" key="2">
    <source>
        <dbReference type="PROSITE" id="PS50011"/>
    </source>
</evidence>